<protein>
    <submittedName>
        <fullName evidence="4">Polysaccharide deacetylase</fullName>
    </submittedName>
</protein>
<dbReference type="SUPFAM" id="SSF88713">
    <property type="entry name" value="Glycoside hydrolase/deacetylase"/>
    <property type="match status" value="1"/>
</dbReference>
<reference evidence="4 5" key="1">
    <citation type="submission" date="2022-01" db="EMBL/GenBank/DDBJ databases">
        <title>Desulfofustis limnae sp. nov., a novel mesophilic sulfate-reducing bacterium isolated from marsh soil.</title>
        <authorList>
            <person name="Watanabe M."/>
            <person name="Takahashi A."/>
            <person name="Kojima H."/>
            <person name="Fukui M."/>
        </authorList>
    </citation>
    <scope>NUCLEOTIDE SEQUENCE [LARGE SCALE GENOMIC DNA]</scope>
    <source>
        <strain evidence="4 5">PPLL</strain>
    </source>
</reference>
<sequence length="342" mass="39042">MQRLFNLLRLVWAELLYRTGILFVLKAWVLRRRAVVLMYHRVLTPEERNRSFSAEGIVVGVETFTWQMQAAKELFRVVSLPEFLESLRQGTGFSDGTCLITFDDGWSDNYRNAFPVLQRLQIPATIFLPMDFIGSGKMFWREEMAAALWAAAQGRDAESLELLRELAVEQLARMSFPEAKRVIEAYITGLKERPVDYRQEVAERLSAFAARKRSRNHDVDSFIDWEQAKLMRDYGISFGSHSYYHPILTELESDAVAAEAICSRLVLERWFPGDPLVFCYPNGDYDETVSREVATAGYAAAFTTEPGFVAGGDDPLTIKRVNIHEDMTKSRALFLARILGVI</sequence>
<dbReference type="PANTHER" id="PTHR34216:SF3">
    <property type="entry name" value="POLY-BETA-1,6-N-ACETYL-D-GLUCOSAMINE N-DEACETYLASE"/>
    <property type="match status" value="1"/>
</dbReference>
<proteinExistence type="predicted"/>
<dbReference type="InterPro" id="IPR002509">
    <property type="entry name" value="NODB_dom"/>
</dbReference>
<accession>A0ABM7W9K1</accession>
<dbReference type="InterPro" id="IPR051398">
    <property type="entry name" value="Polysacch_Deacetylase"/>
</dbReference>
<dbReference type="CDD" id="cd10918">
    <property type="entry name" value="CE4_NodB_like_5s_6s"/>
    <property type="match status" value="1"/>
</dbReference>
<dbReference type="Proteomes" id="UP000830055">
    <property type="component" value="Chromosome"/>
</dbReference>
<evidence type="ECO:0000256" key="2">
    <source>
        <dbReference type="ARBA" id="ARBA00022729"/>
    </source>
</evidence>
<dbReference type="PANTHER" id="PTHR34216">
    <property type="match status" value="1"/>
</dbReference>
<evidence type="ECO:0000313" key="5">
    <source>
        <dbReference type="Proteomes" id="UP000830055"/>
    </source>
</evidence>
<dbReference type="Gene3D" id="3.20.20.370">
    <property type="entry name" value="Glycoside hydrolase/deacetylase"/>
    <property type="match status" value="1"/>
</dbReference>
<evidence type="ECO:0000259" key="3">
    <source>
        <dbReference type="PROSITE" id="PS51677"/>
    </source>
</evidence>
<organism evidence="4 5">
    <name type="scientific">Desulfofustis limnaeus</name>
    <dbReference type="NCBI Taxonomy" id="2740163"/>
    <lineage>
        <taxon>Bacteria</taxon>
        <taxon>Pseudomonadati</taxon>
        <taxon>Thermodesulfobacteriota</taxon>
        <taxon>Desulfobulbia</taxon>
        <taxon>Desulfobulbales</taxon>
        <taxon>Desulfocapsaceae</taxon>
        <taxon>Desulfofustis</taxon>
    </lineage>
</organism>
<gene>
    <name evidence="4" type="ORF">DPPLL_19920</name>
</gene>
<keyword evidence="5" id="KW-1185">Reference proteome</keyword>
<keyword evidence="2" id="KW-0732">Signal</keyword>
<dbReference type="EMBL" id="AP025516">
    <property type="protein sequence ID" value="BDD87627.1"/>
    <property type="molecule type" value="Genomic_DNA"/>
</dbReference>
<comment type="subcellular location">
    <subcellularLocation>
        <location evidence="1">Secreted</location>
    </subcellularLocation>
</comment>
<dbReference type="InterPro" id="IPR011330">
    <property type="entry name" value="Glyco_hydro/deAcase_b/a-brl"/>
</dbReference>
<evidence type="ECO:0000256" key="1">
    <source>
        <dbReference type="ARBA" id="ARBA00004613"/>
    </source>
</evidence>
<evidence type="ECO:0000313" key="4">
    <source>
        <dbReference type="EMBL" id="BDD87627.1"/>
    </source>
</evidence>
<feature type="domain" description="NodB homology" evidence="3">
    <location>
        <begin position="96"/>
        <end position="342"/>
    </location>
</feature>
<name>A0ABM7W9K1_9BACT</name>
<dbReference type="PROSITE" id="PS51677">
    <property type="entry name" value="NODB"/>
    <property type="match status" value="1"/>
</dbReference>
<dbReference type="Pfam" id="PF01522">
    <property type="entry name" value="Polysacc_deac_1"/>
    <property type="match status" value="2"/>
</dbReference>